<dbReference type="PANTHER" id="PTHR36509:SF3">
    <property type="entry name" value="SIGNAL PEPTIDE PROTEIN"/>
    <property type="match status" value="1"/>
</dbReference>
<dbReference type="Gene3D" id="2.60.120.600">
    <property type="entry name" value="Domain of unknown function DUF1214, C-terminal domain"/>
    <property type="match status" value="1"/>
</dbReference>
<sequence length="514" mass="56781">MKKIHFIIIGAAILFSGCQGDTTETTVDSESKKVPGTSPKYSANVPEYVETPDLVSTDLLGDLTFFDGAPTKETTEKIYDFLDVSRSAEAFLNGIPAASVYALLEGFKEAGLKPGDLGIFEELMDARTLFLTPNSTTMYCVTEIDVKNGPIVVEVPPGVLGPVDDAYFRWVVDLGLTGPDQGKGGKYLFVHRDYEGDIPEGYFVARTPTYRNVLFFRAFVVNGDLKGTAEAVKSGYHSYPLAEAGNPTPQVFKNLSGVQFNTVHANNFRFFEELNAVIQYEPADAFDPELVGQFAAIGIKKGQPFDPDARMKKLLEQGVAIGNASARVLSYSPRKKSVYFYEDRQWTSPFAGLSYAFENNGERVLDDRIFFHYMATGITPAMARPKVGSGSAYGLAVKDSKGEYLDGGKTYSVTLPSPIPINNFWSFMVYSNQHRSMLETDQKLAGLDSNNPDMKPNEDGSYTIYFGPSAPEGHEGNWIQTIPNKSFSVLLRLYGPLEPWFDKSWKPGDFQLVE</sequence>
<dbReference type="InterPro" id="IPR010621">
    <property type="entry name" value="DUF1214"/>
</dbReference>
<protein>
    <submittedName>
        <fullName evidence="3">DUF1254 domain-containing protein</fullName>
    </submittedName>
</protein>
<dbReference type="PROSITE" id="PS51257">
    <property type="entry name" value="PROKAR_LIPOPROTEIN"/>
    <property type="match status" value="1"/>
</dbReference>
<dbReference type="Gene3D" id="2.60.40.1610">
    <property type="entry name" value="Domain of unknown function DUF1254"/>
    <property type="match status" value="1"/>
</dbReference>
<evidence type="ECO:0000259" key="2">
    <source>
        <dbReference type="Pfam" id="PF06863"/>
    </source>
</evidence>
<dbReference type="PANTHER" id="PTHR36509">
    <property type="entry name" value="BLL3101 PROTEIN"/>
    <property type="match status" value="1"/>
</dbReference>
<dbReference type="InterPro" id="IPR037049">
    <property type="entry name" value="DUF1214_C_sf"/>
</dbReference>
<comment type="caution">
    <text evidence="3">The sequence shown here is derived from an EMBL/GenBank/DDBJ whole genome shotgun (WGS) entry which is preliminary data.</text>
</comment>
<evidence type="ECO:0000313" key="3">
    <source>
        <dbReference type="EMBL" id="MFC3879050.1"/>
    </source>
</evidence>
<evidence type="ECO:0000313" key="4">
    <source>
        <dbReference type="Proteomes" id="UP001595805"/>
    </source>
</evidence>
<reference evidence="4" key="1">
    <citation type="journal article" date="2019" name="Int. J. Syst. Evol. Microbiol.">
        <title>The Global Catalogue of Microorganisms (GCM) 10K type strain sequencing project: providing services to taxonomists for standard genome sequencing and annotation.</title>
        <authorList>
            <consortium name="The Broad Institute Genomics Platform"/>
            <consortium name="The Broad Institute Genome Sequencing Center for Infectious Disease"/>
            <person name="Wu L."/>
            <person name="Ma J."/>
        </authorList>
    </citation>
    <scope>NUCLEOTIDE SEQUENCE [LARGE SCALE GENOMIC DNA]</scope>
    <source>
        <strain evidence="4">CCUG 60523</strain>
    </source>
</reference>
<dbReference type="Pfam" id="PF06863">
    <property type="entry name" value="DUF1254"/>
    <property type="match status" value="1"/>
</dbReference>
<dbReference type="Proteomes" id="UP001595805">
    <property type="component" value="Unassembled WGS sequence"/>
</dbReference>
<accession>A0ABV8AMU4</accession>
<dbReference type="Pfam" id="PF06742">
    <property type="entry name" value="DUF1214"/>
    <property type="match status" value="1"/>
</dbReference>
<gene>
    <name evidence="3" type="ORF">ACFOSV_02625</name>
</gene>
<name>A0ABV8AMU4_9BACT</name>
<dbReference type="EMBL" id="JBHRZS010000003">
    <property type="protein sequence ID" value="MFC3879050.1"/>
    <property type="molecule type" value="Genomic_DNA"/>
</dbReference>
<organism evidence="3 4">
    <name type="scientific">Algoriphagus namhaensis</name>
    <dbReference type="NCBI Taxonomy" id="915353"/>
    <lineage>
        <taxon>Bacteria</taxon>
        <taxon>Pseudomonadati</taxon>
        <taxon>Bacteroidota</taxon>
        <taxon>Cytophagia</taxon>
        <taxon>Cytophagales</taxon>
        <taxon>Cyclobacteriaceae</taxon>
        <taxon>Algoriphagus</taxon>
    </lineage>
</organism>
<feature type="domain" description="DUF1214" evidence="1">
    <location>
        <begin position="392"/>
        <end position="497"/>
    </location>
</feature>
<dbReference type="Gene3D" id="1.10.3360.10">
    <property type="entry name" value="VPA0735-like domain"/>
    <property type="match status" value="1"/>
</dbReference>
<feature type="domain" description="DUF1254" evidence="2">
    <location>
        <begin position="120"/>
        <end position="240"/>
    </location>
</feature>
<evidence type="ECO:0000259" key="1">
    <source>
        <dbReference type="Pfam" id="PF06742"/>
    </source>
</evidence>
<dbReference type="InterPro" id="IPR037050">
    <property type="entry name" value="DUF1254_sf"/>
</dbReference>
<dbReference type="InterPro" id="IPR010679">
    <property type="entry name" value="DUF1254"/>
</dbReference>
<keyword evidence="4" id="KW-1185">Reference proteome</keyword>
<dbReference type="SUPFAM" id="SSF160935">
    <property type="entry name" value="VPA0735-like"/>
    <property type="match status" value="1"/>
</dbReference>
<proteinExistence type="predicted"/>
<dbReference type="RefSeq" id="WP_377903105.1">
    <property type="nucleotide sequence ID" value="NZ_JBHRZS010000003.1"/>
</dbReference>